<dbReference type="EMBL" id="JALNTZ010003105">
    <property type="protein sequence ID" value="KAJ3616663.1"/>
    <property type="molecule type" value="Genomic_DNA"/>
</dbReference>
<keyword evidence="3" id="KW-1185">Reference proteome</keyword>
<reference evidence="2" key="1">
    <citation type="journal article" date="2023" name="G3 (Bethesda)">
        <title>Whole genome assemblies of Zophobas morio and Tenebrio molitor.</title>
        <authorList>
            <person name="Kaur S."/>
            <person name="Stinson S.A."/>
            <person name="diCenzo G.C."/>
        </authorList>
    </citation>
    <scope>NUCLEOTIDE SEQUENCE</scope>
    <source>
        <strain evidence="2">QUZm001</strain>
    </source>
</reference>
<protein>
    <submittedName>
        <fullName evidence="2">Uncharacterized protein</fullName>
    </submittedName>
</protein>
<evidence type="ECO:0000313" key="3">
    <source>
        <dbReference type="Proteomes" id="UP001168821"/>
    </source>
</evidence>
<feature type="region of interest" description="Disordered" evidence="1">
    <location>
        <begin position="1"/>
        <end position="102"/>
    </location>
</feature>
<dbReference type="AlphaFoldDB" id="A0AA38HHC4"/>
<accession>A0AA38HHC4</accession>
<evidence type="ECO:0000313" key="2">
    <source>
        <dbReference type="EMBL" id="KAJ3616663.1"/>
    </source>
</evidence>
<organism evidence="2 3">
    <name type="scientific">Zophobas morio</name>
    <dbReference type="NCBI Taxonomy" id="2755281"/>
    <lineage>
        <taxon>Eukaryota</taxon>
        <taxon>Metazoa</taxon>
        <taxon>Ecdysozoa</taxon>
        <taxon>Arthropoda</taxon>
        <taxon>Hexapoda</taxon>
        <taxon>Insecta</taxon>
        <taxon>Pterygota</taxon>
        <taxon>Neoptera</taxon>
        <taxon>Endopterygota</taxon>
        <taxon>Coleoptera</taxon>
        <taxon>Polyphaga</taxon>
        <taxon>Cucujiformia</taxon>
        <taxon>Tenebrionidae</taxon>
        <taxon>Zophobas</taxon>
    </lineage>
</organism>
<feature type="compositionally biased region" description="Basic and acidic residues" evidence="1">
    <location>
        <begin position="1"/>
        <end position="36"/>
    </location>
</feature>
<gene>
    <name evidence="2" type="ORF">Zmor_011742</name>
</gene>
<feature type="compositionally biased region" description="Basic and acidic residues" evidence="1">
    <location>
        <begin position="51"/>
        <end position="102"/>
    </location>
</feature>
<proteinExistence type="predicted"/>
<comment type="caution">
    <text evidence="2">The sequence shown here is derived from an EMBL/GenBank/DDBJ whole genome shotgun (WGS) entry which is preliminary data.</text>
</comment>
<name>A0AA38HHC4_9CUCU</name>
<dbReference type="Proteomes" id="UP001168821">
    <property type="component" value="Unassembled WGS sequence"/>
</dbReference>
<evidence type="ECO:0000256" key="1">
    <source>
        <dbReference type="SAM" id="MobiDB-lite"/>
    </source>
</evidence>
<sequence length="102" mass="11094">MSKTDMSKFKEERKPRTFEKRDRFVKPEEVKTESDASAKPATEKPSAPVKDSAEKAPAKKTAEAKPATEKKPAAKKEAAPKADAKPAAEKKPAAKKAKTEEA</sequence>